<dbReference type="PANTHER" id="PTHR18460">
    <property type="entry name" value="TEL2 INTERACTING PROTEIN 1 TTI1 FAMILY MEMBER"/>
    <property type="match status" value="1"/>
</dbReference>
<protein>
    <submittedName>
        <fullName evidence="4">HEAT repeat protein</fullName>
    </submittedName>
</protein>
<keyword evidence="5" id="KW-1185">Reference proteome</keyword>
<dbReference type="Pfam" id="PF24181">
    <property type="entry name" value="TPR_TTI1_C"/>
    <property type="match status" value="1"/>
</dbReference>
<evidence type="ECO:0000256" key="1">
    <source>
        <dbReference type="SAM" id="MobiDB-lite"/>
    </source>
</evidence>
<dbReference type="InterPro" id="IPR049362">
    <property type="entry name" value="TTI1_rpt"/>
</dbReference>
<dbReference type="InterPro" id="IPR057566">
    <property type="entry name" value="TPR_TTI1_N"/>
</dbReference>
<gene>
    <name evidence="4" type="ORF">AAP_06084</name>
</gene>
<feature type="domain" description="TTI1 C-terminal TPR" evidence="3">
    <location>
        <begin position="797"/>
        <end position="884"/>
    </location>
</feature>
<feature type="region of interest" description="Disordered" evidence="1">
    <location>
        <begin position="774"/>
        <end position="794"/>
    </location>
</feature>
<organism evidence="4 5">
    <name type="scientific">Ascosphaera apis ARSEF 7405</name>
    <dbReference type="NCBI Taxonomy" id="392613"/>
    <lineage>
        <taxon>Eukaryota</taxon>
        <taxon>Fungi</taxon>
        <taxon>Dikarya</taxon>
        <taxon>Ascomycota</taxon>
        <taxon>Pezizomycotina</taxon>
        <taxon>Eurotiomycetes</taxon>
        <taxon>Eurotiomycetidae</taxon>
        <taxon>Onygenales</taxon>
        <taxon>Ascosphaeraceae</taxon>
        <taxon>Ascosphaera</taxon>
    </lineage>
</organism>
<evidence type="ECO:0000313" key="5">
    <source>
        <dbReference type="Proteomes" id="UP000242877"/>
    </source>
</evidence>
<accession>A0A167V2T3</accession>
<dbReference type="Proteomes" id="UP000242877">
    <property type="component" value="Unassembled WGS sequence"/>
</dbReference>
<dbReference type="EMBL" id="AZGZ01000042">
    <property type="protein sequence ID" value="KZZ86964.1"/>
    <property type="molecule type" value="Genomic_DNA"/>
</dbReference>
<dbReference type="InterPro" id="IPR011989">
    <property type="entry name" value="ARM-like"/>
</dbReference>
<dbReference type="AlphaFoldDB" id="A0A167V2T3"/>
<evidence type="ECO:0000259" key="2">
    <source>
        <dbReference type="Pfam" id="PF24173"/>
    </source>
</evidence>
<evidence type="ECO:0000313" key="4">
    <source>
        <dbReference type="EMBL" id="KZZ86964.1"/>
    </source>
</evidence>
<dbReference type="SUPFAM" id="SSF48371">
    <property type="entry name" value="ARM repeat"/>
    <property type="match status" value="1"/>
</dbReference>
<evidence type="ECO:0000259" key="3">
    <source>
        <dbReference type="Pfam" id="PF24181"/>
    </source>
</evidence>
<dbReference type="VEuPathDB" id="FungiDB:AAP_06084"/>
<dbReference type="InterPro" id="IPR052587">
    <property type="entry name" value="TELO2-interacting_protein_1"/>
</dbReference>
<dbReference type="Pfam" id="PF24173">
    <property type="entry name" value="TPR_TTI1_N"/>
    <property type="match status" value="1"/>
</dbReference>
<dbReference type="PANTHER" id="PTHR18460:SF3">
    <property type="entry name" value="TELO2-INTERACTING PROTEIN 1 HOMOLOG"/>
    <property type="match status" value="1"/>
</dbReference>
<dbReference type="OrthoDB" id="6781668at2759"/>
<dbReference type="InterPro" id="IPR057567">
    <property type="entry name" value="TPR_TTI1_C"/>
</dbReference>
<feature type="region of interest" description="Disordered" evidence="1">
    <location>
        <begin position="1133"/>
        <end position="1169"/>
    </location>
</feature>
<dbReference type="GO" id="GO:0005737">
    <property type="term" value="C:cytoplasm"/>
    <property type="evidence" value="ECO:0007669"/>
    <property type="project" value="TreeGrafter"/>
</dbReference>
<proteinExistence type="predicted"/>
<sequence>MGDRQRTFQKLRPPCVELSSVALRFKARLASNPQLLRALENVHEVLTEVAQYDELDTKLAEYCFFPLTPIFNETQRASAQCLEISLRCLEILILKGWGSDMQAAFAKQLLILLTLLAGGTLGQSVTFSPQSEGLTVAAIDCMKAAFTVLSDMAASSLLDEIAPTTIIDQAMYVLLDKLMDSDSDAVQLAAVQCLIILDRRISNRVVLASVLPRTVSSLTKALTPTIEKRRAYFVLRESLVALRDVLEKTMNDEANKKVESQEQSGVKNLVLDSSWRKATAGQIKVAIANVIRLRNHDRWDVREQLALLCEMVCRKCHDTLSESIPMVVETLVILASVDGSDPANKANDILRQLLEDSEEVRDLLKSSVYNWSIALPRAIQESNSKQKEYALQRISYGFKSMKQLDISGDLLDSTLANSICDAAAVLMKSLAKSHRVEPFPIEIDLEALQGSKAVSTIVPIVEETGGRVLFSTDLQHLIQQICDNDESLSFTRIMLDRTLDAPGGSALETFWVSVMMLKGTIPEVYKNAGNSKLNGETSRTEIWSTLVDDLYSYSLPILTEFSPIGDFDWRIPSLALEVVALQALQLGPRFSPELIDVLYPILQVLTTANPILKRHALDCLNVIVYSCGYQSASDLLIGNVDYLVNAVSLKLNAFDVSPQAPRVLLLMIQLCGPNLIPFLDDLIASIFAILDAYHGYPKLSETMFAVLGAIVSKGVESSHQLTLTEGESTSGEPKFRPSYQGRNLDDVVQLIERRKKRLDDVMQAKFILEDEEADDVPQRPLGPLSSDMLNDKVDDGHEENFEYHEEEDTEVLPAPQEEKKELSASHQLLLTIVKSIPSHMTSPSPILRKNLLKIMRDSFTFLSKHEDTFLPLINDLWPTVSARIALSASIMGHAPLLTTNDDQRIQRPNVDQFGITEEVYVVADACSTIDIMIRTAKNFMVKRLEDEFPRWKKLYNQVWKEVKNDAERKRQQQHREPSIMTSLPEVSSTKIVATSHDRTTQAAKAGDFVPYSHPTAGKAFTPHHTIWKSFNELFATMLKYLRLSDDISWEICHMLGESVAYFKPDYYFSGNWASSEDNSDRVVSAMDHYNKDLTWYIFEKANGGNNIGNGRRDLYIQTLRQHKLAPVAKPLEHTHNMSDHSPHQRQHISADSGTPPSEPRAWIDTPAPLPDNSAPSISTLLQDYIESNELLSNEYFLDIFQWCQYDSGGTITQVNEEGVNAQNGTEQESK</sequence>
<dbReference type="Pfam" id="PF21547">
    <property type="entry name" value="TTI1"/>
    <property type="match status" value="1"/>
</dbReference>
<comment type="caution">
    <text evidence="4">The sequence shown here is derived from an EMBL/GenBank/DDBJ whole genome shotgun (WGS) entry which is preliminary data.</text>
</comment>
<dbReference type="InterPro" id="IPR016024">
    <property type="entry name" value="ARM-type_fold"/>
</dbReference>
<name>A0A167V2T3_9EURO</name>
<feature type="domain" description="TTI1 N-terminal TPR" evidence="2">
    <location>
        <begin position="8"/>
        <end position="336"/>
    </location>
</feature>
<dbReference type="Gene3D" id="1.25.10.10">
    <property type="entry name" value="Leucine-rich Repeat Variant"/>
    <property type="match status" value="1"/>
</dbReference>
<reference evidence="4 5" key="1">
    <citation type="journal article" date="2016" name="Genome Biol. Evol.">
        <title>Divergent and convergent evolution of fungal pathogenicity.</title>
        <authorList>
            <person name="Shang Y."/>
            <person name="Xiao G."/>
            <person name="Zheng P."/>
            <person name="Cen K."/>
            <person name="Zhan S."/>
            <person name="Wang C."/>
        </authorList>
    </citation>
    <scope>NUCLEOTIDE SEQUENCE [LARGE SCALE GENOMIC DNA]</scope>
    <source>
        <strain evidence="4 5">ARSEF 7405</strain>
    </source>
</reference>
<feature type="compositionally biased region" description="Basic and acidic residues" evidence="1">
    <location>
        <begin position="1133"/>
        <end position="1142"/>
    </location>
</feature>